<keyword evidence="2 4" id="KW-0689">Ribosomal protein</keyword>
<dbReference type="InterPro" id="IPR005484">
    <property type="entry name" value="Ribosomal_uL18_bac/plant/anim"/>
</dbReference>
<dbReference type="CDD" id="cd00432">
    <property type="entry name" value="Ribosomal_L18_L5e"/>
    <property type="match status" value="1"/>
</dbReference>
<reference evidence="4 5" key="1">
    <citation type="submission" date="2017-07" db="EMBL/GenBank/DDBJ databases">
        <title>Mechanisms for carbon and nitrogen cycling indicate functional differentiation within the Candidate Phyla Radiation.</title>
        <authorList>
            <person name="Danczak R.E."/>
            <person name="Johnston M.D."/>
            <person name="Kenah C."/>
            <person name="Slattery M."/>
            <person name="Wrighton K.C."/>
            <person name="Wilkins M.J."/>
        </authorList>
    </citation>
    <scope>NUCLEOTIDE SEQUENCE [LARGE SCALE GENOMIC DNA]</scope>
    <source>
        <strain evidence="4">Athens1014_28</strain>
    </source>
</reference>
<keyword evidence="3" id="KW-0687">Ribonucleoprotein</keyword>
<dbReference type="GO" id="GO:1990904">
    <property type="term" value="C:ribonucleoprotein complex"/>
    <property type="evidence" value="ECO:0007669"/>
    <property type="project" value="UniProtKB-KW"/>
</dbReference>
<dbReference type="GO" id="GO:0003735">
    <property type="term" value="F:structural constituent of ribosome"/>
    <property type="evidence" value="ECO:0007669"/>
    <property type="project" value="InterPro"/>
</dbReference>
<evidence type="ECO:0000256" key="3">
    <source>
        <dbReference type="ARBA" id="ARBA00023274"/>
    </source>
</evidence>
<gene>
    <name evidence="4" type="ORF">Athens101428_20</name>
</gene>
<comment type="similarity">
    <text evidence="1">Belongs to the universal ribosomal protein uL18 family.</text>
</comment>
<comment type="caution">
    <text evidence="4">The sequence shown here is derived from an EMBL/GenBank/DDBJ whole genome shotgun (WGS) entry which is preliminary data.</text>
</comment>
<accession>A0A554LQZ5</accession>
<evidence type="ECO:0000313" key="5">
    <source>
        <dbReference type="Proteomes" id="UP000316495"/>
    </source>
</evidence>
<dbReference type="Proteomes" id="UP000316495">
    <property type="component" value="Unassembled WGS sequence"/>
</dbReference>
<protein>
    <submittedName>
        <fullName evidence="4">Large subunit ribosomal protein L18</fullName>
    </submittedName>
</protein>
<proteinExistence type="inferred from homology"/>
<organism evidence="4 5">
    <name type="scientific">Candidatus Berkelbacteria bacterium Athens1014_28</name>
    <dbReference type="NCBI Taxonomy" id="2017145"/>
    <lineage>
        <taxon>Bacteria</taxon>
        <taxon>Candidatus Berkelbacteria</taxon>
    </lineage>
</organism>
<sequence>MTNLKQSKKNTSKISRDRLLVYSSNTNFFAQILALDGKVLVSANSLKLKAKSKSEKATLVGNEIAKIAKVKKIFYVFLDRNGKKYHGIIKAFAEAARSGGLKF</sequence>
<dbReference type="AlphaFoldDB" id="A0A554LQZ5"/>
<evidence type="ECO:0000313" key="4">
    <source>
        <dbReference type="EMBL" id="TSC95292.1"/>
    </source>
</evidence>
<dbReference type="Gene3D" id="3.30.420.100">
    <property type="match status" value="1"/>
</dbReference>
<dbReference type="SUPFAM" id="SSF53137">
    <property type="entry name" value="Translational machinery components"/>
    <property type="match status" value="1"/>
</dbReference>
<dbReference type="GO" id="GO:0006412">
    <property type="term" value="P:translation"/>
    <property type="evidence" value="ECO:0007669"/>
    <property type="project" value="InterPro"/>
</dbReference>
<dbReference type="Pfam" id="PF00861">
    <property type="entry name" value="Ribosomal_L18p"/>
    <property type="match status" value="1"/>
</dbReference>
<evidence type="ECO:0000256" key="1">
    <source>
        <dbReference type="ARBA" id="ARBA00007116"/>
    </source>
</evidence>
<evidence type="ECO:0000256" key="2">
    <source>
        <dbReference type="ARBA" id="ARBA00022980"/>
    </source>
</evidence>
<dbReference type="EMBL" id="VMGN01000001">
    <property type="protein sequence ID" value="TSC95292.1"/>
    <property type="molecule type" value="Genomic_DNA"/>
</dbReference>
<name>A0A554LQZ5_9BACT</name>
<dbReference type="GO" id="GO:0005840">
    <property type="term" value="C:ribosome"/>
    <property type="evidence" value="ECO:0007669"/>
    <property type="project" value="UniProtKB-KW"/>
</dbReference>
<dbReference type="InterPro" id="IPR057268">
    <property type="entry name" value="Ribosomal_L18"/>
</dbReference>